<keyword evidence="1" id="KW-1133">Transmembrane helix</keyword>
<evidence type="ECO:0000313" key="3">
    <source>
        <dbReference type="Proteomes" id="UP000009149"/>
    </source>
</evidence>
<sequence>MISHDFLIRYFLHGVKLKRNPLDDKKIRLLSLFFITFMTFLSSAFPLIDLKEDDPFFKLKFLDWLKSQPTALPLEKYCEEGWPSKTVQFYIEEYHFNPDFIEVKFCALFDECISACCHLGSELEEEGFYTIPRRGDFICIIDRKHGHSQFKLTE</sequence>
<reference evidence="2 3" key="1">
    <citation type="journal article" date="2008" name="Biol. Direct">
        <title>Complete genome sequence of the extremely acidophilic methanotroph isolate V4, Methylacidiphilum infernorum, a representative of the bacterial phylum Verrucomicrobia.</title>
        <authorList>
            <person name="Hou S."/>
            <person name="Makarova K.S."/>
            <person name="Saw J.H."/>
            <person name="Senin P."/>
            <person name="Ly B.V."/>
            <person name="Zhou Z."/>
            <person name="Ren Y."/>
            <person name="Wang J."/>
            <person name="Galperin M.Y."/>
            <person name="Omelchenko M.V."/>
            <person name="Wolf Y.I."/>
            <person name="Yutin N."/>
            <person name="Koonin E.V."/>
            <person name="Stott M.B."/>
            <person name="Mountain B.W."/>
            <person name="Crowe M.A."/>
            <person name="Smirnova A.V."/>
            <person name="Dunfield P.F."/>
            <person name="Feng L."/>
            <person name="Wang L."/>
            <person name="Alam M."/>
        </authorList>
    </citation>
    <scope>NUCLEOTIDE SEQUENCE [LARGE SCALE GENOMIC DNA]</scope>
    <source>
        <strain evidence="3">Isolate V4</strain>
    </source>
</reference>
<name>B3DY77_METI4</name>
<dbReference type="AlphaFoldDB" id="B3DY77"/>
<gene>
    <name evidence="2" type="ordered locus">Minf_0294</name>
</gene>
<keyword evidence="1" id="KW-0472">Membrane</keyword>
<evidence type="ECO:0000313" key="2">
    <source>
        <dbReference type="EMBL" id="ACD82354.1"/>
    </source>
</evidence>
<dbReference type="STRING" id="481448.Minf_0294"/>
<dbReference type="HOGENOM" id="CLU_1702207_0_0_0"/>
<evidence type="ECO:0000256" key="1">
    <source>
        <dbReference type="SAM" id="Phobius"/>
    </source>
</evidence>
<dbReference type="EMBL" id="CP000975">
    <property type="protein sequence ID" value="ACD82354.1"/>
    <property type="molecule type" value="Genomic_DNA"/>
</dbReference>
<proteinExistence type="predicted"/>
<feature type="transmembrane region" description="Helical" evidence="1">
    <location>
        <begin position="27"/>
        <end position="48"/>
    </location>
</feature>
<protein>
    <submittedName>
        <fullName evidence="2">Uncharacterized protein</fullName>
    </submittedName>
</protein>
<dbReference type="KEGG" id="min:Minf_0294"/>
<dbReference type="Proteomes" id="UP000009149">
    <property type="component" value="Chromosome"/>
</dbReference>
<accession>B3DY77</accession>
<keyword evidence="1" id="KW-0812">Transmembrane</keyword>
<organism evidence="2 3">
    <name type="scientific">Methylacidiphilum infernorum (isolate V4)</name>
    <name type="common">Methylokorus infernorum (strain V4)</name>
    <dbReference type="NCBI Taxonomy" id="481448"/>
    <lineage>
        <taxon>Bacteria</taxon>
        <taxon>Pseudomonadati</taxon>
        <taxon>Verrucomicrobiota</taxon>
        <taxon>Methylacidiphilae</taxon>
        <taxon>Methylacidiphilales</taxon>
        <taxon>Methylacidiphilaceae</taxon>
        <taxon>Methylacidiphilum (ex Ratnadevi et al. 2023)</taxon>
    </lineage>
</organism>
<dbReference type="eggNOG" id="ENOG50329SR">
    <property type="taxonomic scope" value="Bacteria"/>
</dbReference>